<protein>
    <submittedName>
        <fullName evidence="2">Uncharacterized protein</fullName>
    </submittedName>
</protein>
<evidence type="ECO:0000256" key="1">
    <source>
        <dbReference type="SAM" id="SignalP"/>
    </source>
</evidence>
<feature type="chain" id="PRO_5020032201" evidence="1">
    <location>
        <begin position="18"/>
        <end position="140"/>
    </location>
</feature>
<evidence type="ECO:0000313" key="2">
    <source>
        <dbReference type="EMBL" id="GBP88344.1"/>
    </source>
</evidence>
<sequence length="140" mass="15888">MKLNLKFLIILDHALFASEETQPVVGVARKLGYGDNGYYWRSTRTGLAWSLLLSKRSVSGKTKLKKRGNRSVTLPKVVVDTFFWRKTPPQPRPPSYCAGNGIKQLAERLKHRFSTRSQELCRNSAPTWRPRPSAVLIPHG</sequence>
<dbReference type="AlphaFoldDB" id="A0A4C1ZMN7"/>
<organism evidence="2 3">
    <name type="scientific">Eumeta variegata</name>
    <name type="common">Bagworm moth</name>
    <name type="synonym">Eumeta japonica</name>
    <dbReference type="NCBI Taxonomy" id="151549"/>
    <lineage>
        <taxon>Eukaryota</taxon>
        <taxon>Metazoa</taxon>
        <taxon>Ecdysozoa</taxon>
        <taxon>Arthropoda</taxon>
        <taxon>Hexapoda</taxon>
        <taxon>Insecta</taxon>
        <taxon>Pterygota</taxon>
        <taxon>Neoptera</taxon>
        <taxon>Endopterygota</taxon>
        <taxon>Lepidoptera</taxon>
        <taxon>Glossata</taxon>
        <taxon>Ditrysia</taxon>
        <taxon>Tineoidea</taxon>
        <taxon>Psychidae</taxon>
        <taxon>Oiketicinae</taxon>
        <taxon>Eumeta</taxon>
    </lineage>
</organism>
<gene>
    <name evidence="2" type="ORF">EVAR_99782_1</name>
</gene>
<evidence type="ECO:0000313" key="3">
    <source>
        <dbReference type="Proteomes" id="UP000299102"/>
    </source>
</evidence>
<reference evidence="2 3" key="1">
    <citation type="journal article" date="2019" name="Commun. Biol.">
        <title>The bagworm genome reveals a unique fibroin gene that provides high tensile strength.</title>
        <authorList>
            <person name="Kono N."/>
            <person name="Nakamura H."/>
            <person name="Ohtoshi R."/>
            <person name="Tomita M."/>
            <person name="Numata K."/>
            <person name="Arakawa K."/>
        </authorList>
    </citation>
    <scope>NUCLEOTIDE SEQUENCE [LARGE SCALE GENOMIC DNA]</scope>
</reference>
<keyword evidence="1" id="KW-0732">Signal</keyword>
<dbReference type="EMBL" id="BGZK01001924">
    <property type="protein sequence ID" value="GBP88344.1"/>
    <property type="molecule type" value="Genomic_DNA"/>
</dbReference>
<name>A0A4C1ZMN7_EUMVA</name>
<dbReference type="Proteomes" id="UP000299102">
    <property type="component" value="Unassembled WGS sequence"/>
</dbReference>
<accession>A0A4C1ZMN7</accession>
<keyword evidence="3" id="KW-1185">Reference proteome</keyword>
<feature type="signal peptide" evidence="1">
    <location>
        <begin position="1"/>
        <end position="17"/>
    </location>
</feature>
<proteinExistence type="predicted"/>
<comment type="caution">
    <text evidence="2">The sequence shown here is derived from an EMBL/GenBank/DDBJ whole genome shotgun (WGS) entry which is preliminary data.</text>
</comment>